<dbReference type="Gene3D" id="3.30.200.20">
    <property type="entry name" value="Phosphorylase Kinase, domain 1"/>
    <property type="match status" value="1"/>
</dbReference>
<dbReference type="PANTHER" id="PTHR43895:SF168">
    <property type="entry name" value="NON-SPECIFIC SERINE_THREONINE PROTEIN KINASE"/>
    <property type="match status" value="1"/>
</dbReference>
<feature type="domain" description="Protein kinase" evidence="12">
    <location>
        <begin position="68"/>
        <end position="355"/>
    </location>
</feature>
<dbReference type="GO" id="GO:0106310">
    <property type="term" value="F:protein serine kinase activity"/>
    <property type="evidence" value="ECO:0007669"/>
    <property type="project" value="RHEA"/>
</dbReference>
<keyword evidence="15" id="KW-1185">Reference proteome</keyword>
<dbReference type="STRING" id="4540.A0A3L6QTT5"/>
<dbReference type="FunFam" id="3.30.310.80:FF:000002">
    <property type="entry name" value="Non-specific serine/threonine protein kinase"/>
    <property type="match status" value="1"/>
</dbReference>
<feature type="compositionally biased region" description="Basic and acidic residues" evidence="11">
    <location>
        <begin position="69"/>
        <end position="88"/>
    </location>
</feature>
<comment type="catalytic activity">
    <reaction evidence="10">
        <text>L-seryl-[protein] + ATP = O-phospho-L-seryl-[protein] + ADP + H(+)</text>
        <dbReference type="Rhea" id="RHEA:17989"/>
        <dbReference type="Rhea" id="RHEA-COMP:9863"/>
        <dbReference type="Rhea" id="RHEA-COMP:11604"/>
        <dbReference type="ChEBI" id="CHEBI:15378"/>
        <dbReference type="ChEBI" id="CHEBI:29999"/>
        <dbReference type="ChEBI" id="CHEBI:30616"/>
        <dbReference type="ChEBI" id="CHEBI:83421"/>
        <dbReference type="ChEBI" id="CHEBI:456216"/>
        <dbReference type="EC" id="2.7.11.1"/>
    </reaction>
</comment>
<keyword evidence="6" id="KW-0418">Kinase</keyword>
<evidence type="ECO:0000313" key="15">
    <source>
        <dbReference type="Proteomes" id="UP000275267"/>
    </source>
</evidence>
<name>A0A3L6QTT5_PANMI</name>
<evidence type="ECO:0000256" key="4">
    <source>
        <dbReference type="ARBA" id="ARBA00022679"/>
    </source>
</evidence>
<evidence type="ECO:0000256" key="5">
    <source>
        <dbReference type="ARBA" id="ARBA00022741"/>
    </source>
</evidence>
<dbReference type="Gene3D" id="3.30.310.80">
    <property type="entry name" value="Kinase associated domain 1, KA1"/>
    <property type="match status" value="1"/>
</dbReference>
<evidence type="ECO:0000259" key="13">
    <source>
        <dbReference type="PROSITE" id="PS50816"/>
    </source>
</evidence>
<accession>A0A3L6QTT5</accession>
<dbReference type="Gene3D" id="1.10.510.10">
    <property type="entry name" value="Transferase(Phosphotransferase) domain 1"/>
    <property type="match status" value="1"/>
</dbReference>
<keyword evidence="3" id="KW-0723">Serine/threonine-protein kinase</keyword>
<sequence length="529" mass="59328">MTRSGAARRGAAALRACAWGTASPCRPRRGHDEAVCVRWVPACDSGGPPPRGSCVGAQQRRRRTAQPSDLKKERRAGNRDRVAEREEMAAARRPIKDVVQGRERGPWWSLSRRLGRLSWSMYRAKRAASLKVKRRVGNYELGRTIGEGTFAKVMGSKTRIYIVLEFVMGGELHDIVATSGRLKEDEARRYFQQLINAIDYCHSRGVYHRDLKLENLLLDIAGNLKISDFGLSAISDQVKNDGLLHTTCGTPNYVAPEVIDDKGYDGALADLWSCGVILFVLLAGHLPFEDDNIASLYKKISGAQFTCPSWFSAGAKRLVTRILDPNPSTIAVLLGFPLFSYQRITVPQVQKDPWFKKGYKPPVFDEKCQTTLDDVHAAFGDSEELLVTEEMEGQPTSMNAFELISMNKGLNLENFFESDKKYRRQTRFASECPPKEIINRIEEAAKPLGFDIQKKNYKMLMENPKAGRKGNLNVATEVFQVAPSLHVVELKKAKGDTLEFQNFYRTLSTELKDVVWVCDDQVKDGTSTP</sequence>
<protein>
    <recommendedName>
        <fullName evidence="2">non-specific serine/threonine protein kinase</fullName>
        <ecNumber evidence="2">2.7.11.1</ecNumber>
    </recommendedName>
</protein>
<dbReference type="OrthoDB" id="193931at2759"/>
<comment type="catalytic activity">
    <reaction evidence="9">
        <text>L-threonyl-[protein] + ATP = O-phospho-L-threonyl-[protein] + ADP + H(+)</text>
        <dbReference type="Rhea" id="RHEA:46608"/>
        <dbReference type="Rhea" id="RHEA-COMP:11060"/>
        <dbReference type="Rhea" id="RHEA-COMP:11605"/>
        <dbReference type="ChEBI" id="CHEBI:15378"/>
        <dbReference type="ChEBI" id="CHEBI:30013"/>
        <dbReference type="ChEBI" id="CHEBI:30616"/>
        <dbReference type="ChEBI" id="CHEBI:61977"/>
        <dbReference type="ChEBI" id="CHEBI:456216"/>
        <dbReference type="EC" id="2.7.11.1"/>
    </reaction>
</comment>
<evidence type="ECO:0000313" key="14">
    <source>
        <dbReference type="EMBL" id="RLM87237.1"/>
    </source>
</evidence>
<dbReference type="PANTHER" id="PTHR43895">
    <property type="entry name" value="CALCIUM/CALMODULIN-DEPENDENT PROTEIN KINASE KINASE-RELATED"/>
    <property type="match status" value="1"/>
</dbReference>
<dbReference type="GO" id="GO:0004674">
    <property type="term" value="F:protein serine/threonine kinase activity"/>
    <property type="evidence" value="ECO:0007669"/>
    <property type="project" value="UniProtKB-KW"/>
</dbReference>
<evidence type="ECO:0000256" key="9">
    <source>
        <dbReference type="ARBA" id="ARBA00047899"/>
    </source>
</evidence>
<dbReference type="Proteomes" id="UP000275267">
    <property type="component" value="Unassembled WGS sequence"/>
</dbReference>
<dbReference type="SUPFAM" id="SSF56112">
    <property type="entry name" value="Protein kinase-like (PK-like)"/>
    <property type="match status" value="1"/>
</dbReference>
<dbReference type="FunFam" id="1.10.510.10:FF:000133">
    <property type="entry name" value="Non-specific serine/threonine protein kinase"/>
    <property type="match status" value="1"/>
</dbReference>
<evidence type="ECO:0000256" key="10">
    <source>
        <dbReference type="ARBA" id="ARBA00048679"/>
    </source>
</evidence>
<evidence type="ECO:0000256" key="6">
    <source>
        <dbReference type="ARBA" id="ARBA00022777"/>
    </source>
</evidence>
<organism evidence="14 15">
    <name type="scientific">Panicum miliaceum</name>
    <name type="common">Proso millet</name>
    <name type="synonym">Broomcorn millet</name>
    <dbReference type="NCBI Taxonomy" id="4540"/>
    <lineage>
        <taxon>Eukaryota</taxon>
        <taxon>Viridiplantae</taxon>
        <taxon>Streptophyta</taxon>
        <taxon>Embryophyta</taxon>
        <taxon>Tracheophyta</taxon>
        <taxon>Spermatophyta</taxon>
        <taxon>Magnoliopsida</taxon>
        <taxon>Liliopsida</taxon>
        <taxon>Poales</taxon>
        <taxon>Poaceae</taxon>
        <taxon>PACMAD clade</taxon>
        <taxon>Panicoideae</taxon>
        <taxon>Panicodae</taxon>
        <taxon>Paniceae</taxon>
        <taxon>Panicinae</taxon>
        <taxon>Panicum</taxon>
        <taxon>Panicum sect. Panicum</taxon>
    </lineage>
</organism>
<dbReference type="PROSITE" id="PS00108">
    <property type="entry name" value="PROTEIN_KINASE_ST"/>
    <property type="match status" value="1"/>
</dbReference>
<comment type="caution">
    <text evidence="14">The sequence shown here is derived from an EMBL/GenBank/DDBJ whole genome shotgun (WGS) entry which is preliminary data.</text>
</comment>
<comment type="similarity">
    <text evidence="1">Belongs to the protein kinase superfamily. CAMK Ser/Thr protein kinase family. SNF1 subfamily.</text>
</comment>
<keyword evidence="5" id="KW-0547">Nucleotide-binding</keyword>
<dbReference type="InterPro" id="IPR004041">
    <property type="entry name" value="NAF_dom"/>
</dbReference>
<reference evidence="15" key="1">
    <citation type="journal article" date="2019" name="Nat. Commun.">
        <title>The genome of broomcorn millet.</title>
        <authorList>
            <person name="Zou C."/>
            <person name="Miki D."/>
            <person name="Li D."/>
            <person name="Tang Q."/>
            <person name="Xiao L."/>
            <person name="Rajput S."/>
            <person name="Deng P."/>
            <person name="Jia W."/>
            <person name="Huang R."/>
            <person name="Zhang M."/>
            <person name="Sun Y."/>
            <person name="Hu J."/>
            <person name="Fu X."/>
            <person name="Schnable P.S."/>
            <person name="Li F."/>
            <person name="Zhang H."/>
            <person name="Feng B."/>
            <person name="Zhu X."/>
            <person name="Liu R."/>
            <person name="Schnable J.C."/>
            <person name="Zhu J.-K."/>
            <person name="Zhang H."/>
        </authorList>
    </citation>
    <scope>NUCLEOTIDE SEQUENCE [LARGE SCALE GENOMIC DNA]</scope>
</reference>
<feature type="region of interest" description="Disordered" evidence="11">
    <location>
        <begin position="47"/>
        <end position="88"/>
    </location>
</feature>
<evidence type="ECO:0000256" key="8">
    <source>
        <dbReference type="ARBA" id="ARBA00023211"/>
    </source>
</evidence>
<evidence type="ECO:0000256" key="3">
    <source>
        <dbReference type="ARBA" id="ARBA00022527"/>
    </source>
</evidence>
<gene>
    <name evidence="14" type="ORF">C2845_PM04G34520</name>
</gene>
<dbReference type="EMBL" id="PQIB02000011">
    <property type="protein sequence ID" value="RLM87237.1"/>
    <property type="molecule type" value="Genomic_DNA"/>
</dbReference>
<dbReference type="GO" id="GO:0007165">
    <property type="term" value="P:signal transduction"/>
    <property type="evidence" value="ECO:0007669"/>
    <property type="project" value="InterPro"/>
</dbReference>
<dbReference type="PROSITE" id="PS50816">
    <property type="entry name" value="NAF"/>
    <property type="match status" value="1"/>
</dbReference>
<feature type="domain" description="NAF" evidence="13">
    <location>
        <begin position="393"/>
        <end position="417"/>
    </location>
</feature>
<dbReference type="InterPro" id="IPR011009">
    <property type="entry name" value="Kinase-like_dom_sf"/>
</dbReference>
<dbReference type="CDD" id="cd12195">
    <property type="entry name" value="CIPK_C"/>
    <property type="match status" value="1"/>
</dbReference>
<dbReference type="InterPro" id="IPR000719">
    <property type="entry name" value="Prot_kinase_dom"/>
</dbReference>
<dbReference type="GO" id="GO:0005524">
    <property type="term" value="F:ATP binding"/>
    <property type="evidence" value="ECO:0007669"/>
    <property type="project" value="UniProtKB-KW"/>
</dbReference>
<keyword evidence="4" id="KW-0808">Transferase</keyword>
<dbReference type="Pfam" id="PF00069">
    <property type="entry name" value="Pkinase"/>
    <property type="match status" value="1"/>
</dbReference>
<keyword evidence="7" id="KW-0067">ATP-binding</keyword>
<evidence type="ECO:0000256" key="11">
    <source>
        <dbReference type="SAM" id="MobiDB-lite"/>
    </source>
</evidence>
<evidence type="ECO:0000256" key="7">
    <source>
        <dbReference type="ARBA" id="ARBA00022840"/>
    </source>
</evidence>
<dbReference type="AlphaFoldDB" id="A0A3L6QTT5"/>
<dbReference type="EC" id="2.7.11.1" evidence="2"/>
<evidence type="ECO:0000259" key="12">
    <source>
        <dbReference type="PROSITE" id="PS50011"/>
    </source>
</evidence>
<dbReference type="PROSITE" id="PS50011">
    <property type="entry name" value="PROTEIN_KINASE_DOM"/>
    <property type="match status" value="1"/>
</dbReference>
<dbReference type="SMART" id="SM00220">
    <property type="entry name" value="S_TKc"/>
    <property type="match status" value="1"/>
</dbReference>
<dbReference type="InterPro" id="IPR008271">
    <property type="entry name" value="Ser/Thr_kinase_AS"/>
</dbReference>
<evidence type="ECO:0000256" key="1">
    <source>
        <dbReference type="ARBA" id="ARBA00006234"/>
    </source>
</evidence>
<evidence type="ECO:0000256" key="2">
    <source>
        <dbReference type="ARBA" id="ARBA00012513"/>
    </source>
</evidence>
<keyword evidence="8" id="KW-0464">Manganese</keyword>
<dbReference type="InterPro" id="IPR018451">
    <property type="entry name" value="NAF/FISL_domain"/>
</dbReference>
<dbReference type="Pfam" id="PF03822">
    <property type="entry name" value="NAF"/>
    <property type="match status" value="1"/>
</dbReference>
<proteinExistence type="inferred from homology"/>